<evidence type="ECO:0000313" key="4">
    <source>
        <dbReference type="EMBL" id="GGI79704.1"/>
    </source>
</evidence>
<keyword evidence="1 4" id="KW-0378">Hydrolase</keyword>
<dbReference type="CDD" id="cd16295">
    <property type="entry name" value="TTHA0252-CPSF-like_MBL-fold"/>
    <property type="match status" value="1"/>
</dbReference>
<reference evidence="4" key="1">
    <citation type="journal article" date="2014" name="Int. J. Syst. Evol. Microbiol.">
        <title>Complete genome sequence of Corynebacterium casei LMG S-19264T (=DSM 44701T), isolated from a smear-ripened cheese.</title>
        <authorList>
            <consortium name="US DOE Joint Genome Institute (JGI-PGF)"/>
            <person name="Walter F."/>
            <person name="Albersmeier A."/>
            <person name="Kalinowski J."/>
            <person name="Ruckert C."/>
        </authorList>
    </citation>
    <scope>NUCLEOTIDE SEQUENCE</scope>
    <source>
        <strain evidence="4">JCM 30804</strain>
    </source>
</reference>
<evidence type="ECO:0000259" key="2">
    <source>
        <dbReference type="SMART" id="SM00849"/>
    </source>
</evidence>
<evidence type="ECO:0000259" key="3">
    <source>
        <dbReference type="SMART" id="SM01027"/>
    </source>
</evidence>
<reference evidence="4" key="2">
    <citation type="submission" date="2020-09" db="EMBL/GenBank/DDBJ databases">
        <authorList>
            <person name="Sun Q."/>
            <person name="Ohkuma M."/>
        </authorList>
    </citation>
    <scope>NUCLEOTIDE SEQUENCE</scope>
    <source>
        <strain evidence="4">JCM 30804</strain>
    </source>
</reference>
<comment type="caution">
    <text evidence="4">The sequence shown here is derived from an EMBL/GenBank/DDBJ whole genome shotgun (WGS) entry which is preliminary data.</text>
</comment>
<dbReference type="GO" id="GO:0016787">
    <property type="term" value="F:hydrolase activity"/>
    <property type="evidence" value="ECO:0007669"/>
    <property type="project" value="UniProtKB-KW"/>
</dbReference>
<dbReference type="PANTHER" id="PTHR11203:SF37">
    <property type="entry name" value="INTEGRATOR COMPLEX SUBUNIT 11"/>
    <property type="match status" value="1"/>
</dbReference>
<evidence type="ECO:0000313" key="5">
    <source>
        <dbReference type="Proteomes" id="UP000613743"/>
    </source>
</evidence>
<dbReference type="InterPro" id="IPR011108">
    <property type="entry name" value="RMMBL"/>
</dbReference>
<dbReference type="Gene3D" id="3.40.50.10890">
    <property type="match status" value="1"/>
</dbReference>
<dbReference type="RefSeq" id="WP_188919710.1">
    <property type="nucleotide sequence ID" value="NZ_BMPZ01000003.1"/>
</dbReference>
<keyword evidence="5" id="KW-1185">Reference proteome</keyword>
<dbReference type="SMART" id="SM00849">
    <property type="entry name" value="Lactamase_B"/>
    <property type="match status" value="1"/>
</dbReference>
<dbReference type="Pfam" id="PF07521">
    <property type="entry name" value="RMMBL"/>
    <property type="match status" value="1"/>
</dbReference>
<protein>
    <submittedName>
        <fullName evidence="4">MBL fold hydrolase</fullName>
    </submittedName>
</protein>
<gene>
    <name evidence="4" type="ORF">GCM10009332_16380</name>
</gene>
<proteinExistence type="predicted"/>
<dbReference type="Pfam" id="PF00753">
    <property type="entry name" value="Lactamase_B"/>
    <property type="match status" value="1"/>
</dbReference>
<dbReference type="EMBL" id="BMPZ01000003">
    <property type="protein sequence ID" value="GGI79704.1"/>
    <property type="molecule type" value="Genomic_DNA"/>
</dbReference>
<dbReference type="AlphaFoldDB" id="A0A917JPI7"/>
<dbReference type="PANTHER" id="PTHR11203">
    <property type="entry name" value="CLEAVAGE AND POLYADENYLATION SPECIFICITY FACTOR FAMILY MEMBER"/>
    <property type="match status" value="1"/>
</dbReference>
<feature type="domain" description="Metallo-beta-lactamase" evidence="2">
    <location>
        <begin position="15"/>
        <end position="243"/>
    </location>
</feature>
<dbReference type="Pfam" id="PF10996">
    <property type="entry name" value="Beta-Casp"/>
    <property type="match status" value="1"/>
</dbReference>
<accession>A0A917JPI7</accession>
<name>A0A917JPI7_9GAMM</name>
<sequence length="483" mass="53318">MQMTLQVLGAAKEVTGSCHLLTVADAQVLLDCGLIQGGKADELRNHQPFPFSPQAITAVVLSHAHIDHSGRLPYLVKSGFNGPIYTQRATAELCKIMLRDAAMLQERDAERANKKRVKKGLSLVEPLFTQQDVDQVLALFVVLDYGDSIEIAPYIQICLRDAGHILGSAIVEMSLGDSQCRKKVVFSGDLGRAGMPILDDPYRVQSADLVLMESTYGNRLHRSWEQTLFELKSIFARTIREGRGNILIPAFSVGRAQELLYLFHLYAKEWDLSRWRICLDSPMAIKATQIYVNNYGLMDEDFKRFTRLSPGEHPLLSNVEFIDSTAASMELNEINKGLIIIAGSGMCNGGRIRCHLAHNLWRAEADIIICGFQALGTPGRLLVDGAETLTIHGQSVATKAKVHTVGGLSAHADQAELLSWYREFESKPPLILVHGEAEAQQTLLRALNAQKDKAPQHAVIAESGDCLDLSCLPQMVWLPSPQC</sequence>
<dbReference type="InterPro" id="IPR022712">
    <property type="entry name" value="Beta_Casp"/>
</dbReference>
<dbReference type="Proteomes" id="UP000613743">
    <property type="component" value="Unassembled WGS sequence"/>
</dbReference>
<dbReference type="Gene3D" id="3.60.15.10">
    <property type="entry name" value="Ribonuclease Z/Hydroxyacylglutathione hydrolase-like"/>
    <property type="match status" value="1"/>
</dbReference>
<dbReference type="InterPro" id="IPR036866">
    <property type="entry name" value="RibonucZ/Hydroxyglut_hydro"/>
</dbReference>
<organism evidence="4 5">
    <name type="scientific">Shewanella gelidii</name>
    <dbReference type="NCBI Taxonomy" id="1642821"/>
    <lineage>
        <taxon>Bacteria</taxon>
        <taxon>Pseudomonadati</taxon>
        <taxon>Pseudomonadota</taxon>
        <taxon>Gammaproteobacteria</taxon>
        <taxon>Alteromonadales</taxon>
        <taxon>Shewanellaceae</taxon>
        <taxon>Shewanella</taxon>
    </lineage>
</organism>
<dbReference type="InterPro" id="IPR050698">
    <property type="entry name" value="MBL"/>
</dbReference>
<dbReference type="SMART" id="SM01027">
    <property type="entry name" value="Beta-Casp"/>
    <property type="match status" value="1"/>
</dbReference>
<dbReference type="GO" id="GO:0004521">
    <property type="term" value="F:RNA endonuclease activity"/>
    <property type="evidence" value="ECO:0007669"/>
    <property type="project" value="TreeGrafter"/>
</dbReference>
<dbReference type="SUPFAM" id="SSF56281">
    <property type="entry name" value="Metallo-hydrolase/oxidoreductase"/>
    <property type="match status" value="1"/>
</dbReference>
<dbReference type="InterPro" id="IPR001279">
    <property type="entry name" value="Metallo-B-lactamas"/>
</dbReference>
<feature type="domain" description="Beta-Casp" evidence="3">
    <location>
        <begin position="256"/>
        <end position="382"/>
    </location>
</feature>
<evidence type="ECO:0000256" key="1">
    <source>
        <dbReference type="ARBA" id="ARBA00022801"/>
    </source>
</evidence>